<dbReference type="Proteomes" id="UP000236959">
    <property type="component" value="Unassembled WGS sequence"/>
</dbReference>
<dbReference type="GO" id="GO:0004852">
    <property type="term" value="F:uroporphyrinogen-III synthase activity"/>
    <property type="evidence" value="ECO:0007669"/>
    <property type="project" value="InterPro"/>
</dbReference>
<dbReference type="CDD" id="cd06578">
    <property type="entry name" value="HemD"/>
    <property type="match status" value="1"/>
</dbReference>
<reference evidence="2 3" key="1">
    <citation type="submission" date="2018-01" db="EMBL/GenBank/DDBJ databases">
        <title>Genomic Encyclopedia of Archaeal and Bacterial Type Strains, Phase II (KMG-II): from individual species to whole genera.</title>
        <authorList>
            <person name="Goeker M."/>
        </authorList>
    </citation>
    <scope>NUCLEOTIDE SEQUENCE [LARGE SCALE GENOMIC DNA]</scope>
    <source>
        <strain evidence="2 3">DSM 17023</strain>
    </source>
</reference>
<dbReference type="EMBL" id="PPCN01000006">
    <property type="protein sequence ID" value="POF30461.1"/>
    <property type="molecule type" value="Genomic_DNA"/>
</dbReference>
<proteinExistence type="predicted"/>
<dbReference type="OrthoDB" id="7163809at2"/>
<dbReference type="InterPro" id="IPR003754">
    <property type="entry name" value="4pyrrol_synth_uPrphyn_synth"/>
</dbReference>
<evidence type="ECO:0000259" key="1">
    <source>
        <dbReference type="Pfam" id="PF02602"/>
    </source>
</evidence>
<dbReference type="Gene3D" id="3.40.50.10090">
    <property type="match status" value="2"/>
</dbReference>
<protein>
    <submittedName>
        <fullName evidence="2">Uroporphyrinogen-III synthase</fullName>
    </submittedName>
</protein>
<feature type="domain" description="Tetrapyrrole biosynthesis uroporphyrinogen III synthase" evidence="1">
    <location>
        <begin position="16"/>
        <end position="230"/>
    </location>
</feature>
<gene>
    <name evidence="2" type="ORF">CLV41_10675</name>
</gene>
<dbReference type="GO" id="GO:0033014">
    <property type="term" value="P:tetrapyrrole biosynthetic process"/>
    <property type="evidence" value="ECO:0007669"/>
    <property type="project" value="InterPro"/>
</dbReference>
<sequence>MRFLVTRPQPDCKRSADKLRAAGHIADEAPLLEFKVMPPEPLDLSGVSALAFSSRRAVSVLRGHPQLADLLGLPVFTVGDATAEACRQVGFQDVRSAGGDFAALGALILREHAGLGPGAVFYPAAQDRAGDLEALLKDGGLACRTRVVYRMEPVEKLPAAVVTALTRAAYDGVLVYSRRTAETLLFLLKSSGLDAVVPGLKVYAISSQAGEPLSDIMRVRVADAPCEAALLDLVLAEC</sequence>
<keyword evidence="3" id="KW-1185">Reference proteome</keyword>
<dbReference type="AlphaFoldDB" id="A0A2S3URW4"/>
<dbReference type="RefSeq" id="WP_103223186.1">
    <property type="nucleotide sequence ID" value="NZ_PPCN01000006.1"/>
</dbReference>
<comment type="caution">
    <text evidence="2">The sequence shown here is derived from an EMBL/GenBank/DDBJ whole genome shotgun (WGS) entry which is preliminary data.</text>
</comment>
<dbReference type="Pfam" id="PF02602">
    <property type="entry name" value="HEM4"/>
    <property type="match status" value="1"/>
</dbReference>
<dbReference type="SUPFAM" id="SSF69618">
    <property type="entry name" value="HemD-like"/>
    <property type="match status" value="1"/>
</dbReference>
<name>A0A2S3URW4_9HYPH</name>
<accession>A0A2S3URW4</accession>
<evidence type="ECO:0000313" key="2">
    <source>
        <dbReference type="EMBL" id="POF30461.1"/>
    </source>
</evidence>
<organism evidence="2 3">
    <name type="scientific">Roseibium marinum</name>
    <dbReference type="NCBI Taxonomy" id="281252"/>
    <lineage>
        <taxon>Bacteria</taxon>
        <taxon>Pseudomonadati</taxon>
        <taxon>Pseudomonadota</taxon>
        <taxon>Alphaproteobacteria</taxon>
        <taxon>Hyphomicrobiales</taxon>
        <taxon>Stappiaceae</taxon>
        <taxon>Roseibium</taxon>
    </lineage>
</organism>
<evidence type="ECO:0000313" key="3">
    <source>
        <dbReference type="Proteomes" id="UP000236959"/>
    </source>
</evidence>
<dbReference type="InterPro" id="IPR036108">
    <property type="entry name" value="4pyrrol_syn_uPrphyn_synt_sf"/>
</dbReference>